<dbReference type="Gene3D" id="3.30.1050.10">
    <property type="entry name" value="SCP2 sterol-binding domain"/>
    <property type="match status" value="1"/>
</dbReference>
<dbReference type="AlphaFoldDB" id="A0A6J6YP66"/>
<name>A0A6J6YP66_9ZZZZ</name>
<dbReference type="Pfam" id="PF14864">
    <property type="entry name" value="Alkyl_sulf_C"/>
    <property type="match status" value="1"/>
</dbReference>
<protein>
    <submittedName>
        <fullName evidence="2">Unannotated protein</fullName>
    </submittedName>
</protein>
<gene>
    <name evidence="2" type="ORF">UFOPK2992_01601</name>
</gene>
<sequence length="119" mass="12436">MHRLHKRQFAASPPSDAVHILRVLLEPTRALGVDTHIAWNFDDGSSCGLHIRNCVACPTDGTGASVTISSAPAMWIDIVTGATTITDAIKAGDVRVAGNTAELLAALDSFEVAGLRTSA</sequence>
<reference evidence="2" key="1">
    <citation type="submission" date="2020-05" db="EMBL/GenBank/DDBJ databases">
        <authorList>
            <person name="Chiriac C."/>
            <person name="Salcher M."/>
            <person name="Ghai R."/>
            <person name="Kavagutti S V."/>
        </authorList>
    </citation>
    <scope>NUCLEOTIDE SEQUENCE</scope>
</reference>
<dbReference type="InterPro" id="IPR029229">
    <property type="entry name" value="Alkyl_sulf_C"/>
</dbReference>
<evidence type="ECO:0000259" key="1">
    <source>
        <dbReference type="Pfam" id="PF14864"/>
    </source>
</evidence>
<dbReference type="InterPro" id="IPR036527">
    <property type="entry name" value="SCP2_sterol-bd_dom_sf"/>
</dbReference>
<feature type="domain" description="Alkyl sulfatase C-terminal" evidence="1">
    <location>
        <begin position="9"/>
        <end position="110"/>
    </location>
</feature>
<dbReference type="SUPFAM" id="SSF55718">
    <property type="entry name" value="SCP-like"/>
    <property type="match status" value="1"/>
</dbReference>
<organism evidence="2">
    <name type="scientific">freshwater metagenome</name>
    <dbReference type="NCBI Taxonomy" id="449393"/>
    <lineage>
        <taxon>unclassified sequences</taxon>
        <taxon>metagenomes</taxon>
        <taxon>ecological metagenomes</taxon>
    </lineage>
</organism>
<accession>A0A6J6YP66</accession>
<proteinExistence type="predicted"/>
<dbReference type="EMBL" id="CAFAAI010000313">
    <property type="protein sequence ID" value="CAB4811331.1"/>
    <property type="molecule type" value="Genomic_DNA"/>
</dbReference>
<evidence type="ECO:0000313" key="2">
    <source>
        <dbReference type="EMBL" id="CAB4811331.1"/>
    </source>
</evidence>